<gene>
    <name evidence="1" type="ORF">HA332_07440</name>
</gene>
<evidence type="ECO:0000313" key="2">
    <source>
        <dbReference type="Proteomes" id="UP000646844"/>
    </source>
</evidence>
<dbReference type="RefSeq" id="WP_010980005.1">
    <property type="nucleotide sequence ID" value="NZ_BAABQO010000026.1"/>
</dbReference>
<dbReference type="OMA" id="IEVMLIY"/>
<accession>A0A832WVV0</accession>
<dbReference type="AlphaFoldDB" id="A0A832WVV0"/>
<protein>
    <submittedName>
        <fullName evidence="1">Uncharacterized protein</fullName>
    </submittedName>
</protein>
<dbReference type="EMBL" id="DUJO01000032">
    <property type="protein sequence ID" value="HII74196.1"/>
    <property type="molecule type" value="Genomic_DNA"/>
</dbReference>
<name>A0A832WVV0_9CREN</name>
<evidence type="ECO:0000313" key="1">
    <source>
        <dbReference type="EMBL" id="HII74196.1"/>
    </source>
</evidence>
<organism evidence="1 2">
    <name type="scientific">Sulfurisphaera tokodaii</name>
    <dbReference type="NCBI Taxonomy" id="111955"/>
    <lineage>
        <taxon>Archaea</taxon>
        <taxon>Thermoproteota</taxon>
        <taxon>Thermoprotei</taxon>
        <taxon>Sulfolobales</taxon>
        <taxon>Sulfolobaceae</taxon>
        <taxon>Sulfurisphaera</taxon>
    </lineage>
</organism>
<reference evidence="1" key="1">
    <citation type="journal article" date="2020" name="bioRxiv">
        <title>A rank-normalized archaeal taxonomy based on genome phylogeny resolves widespread incomplete and uneven classifications.</title>
        <authorList>
            <person name="Rinke C."/>
            <person name="Chuvochina M."/>
            <person name="Mussig A.J."/>
            <person name="Chaumeil P.-A."/>
            <person name="Waite D.W."/>
            <person name="Whitman W.B."/>
            <person name="Parks D.H."/>
            <person name="Hugenholtz P."/>
        </authorList>
    </citation>
    <scope>NUCLEOTIDE SEQUENCE</scope>
    <source>
        <strain evidence="1">UBA8838</strain>
    </source>
</reference>
<comment type="caution">
    <text evidence="1">The sequence shown here is derived from an EMBL/GenBank/DDBJ whole genome shotgun (WGS) entry which is preliminary data.</text>
</comment>
<sequence>MTEFQYASVSLITDSRKDVILKILSNERTNLSLPSVSLNEAPYLKFSIPSPPFTTISYDELSLLMYEVSFNDKKKITLQSALGKTTIEKVADTVSKLSELGRLLTTNYLIEVMLSYVLDAELRGVSKYKKAGYVLVDYSGEGNLRESEYLLSIAISPYIYDPKKSAVEIIYRDKQVNIETIKNLLDKVEKIVKGEEKLA</sequence>
<proteinExistence type="predicted"/>
<dbReference type="Proteomes" id="UP000646844">
    <property type="component" value="Unassembled WGS sequence"/>
</dbReference>
<dbReference type="GeneID" id="1459994"/>